<proteinExistence type="predicted"/>
<reference evidence="1 2" key="1">
    <citation type="submission" date="2024-01" db="EMBL/GenBank/DDBJ databases">
        <title>The complete chloroplast genome sequence of Lithospermum erythrorhizon: insights into the phylogenetic relationship among Boraginaceae species and the maternal lineages of purple gromwells.</title>
        <authorList>
            <person name="Okada T."/>
            <person name="Watanabe K."/>
        </authorList>
    </citation>
    <scope>NUCLEOTIDE SEQUENCE [LARGE SCALE GENOMIC DNA]</scope>
</reference>
<comment type="caution">
    <text evidence="1">The sequence shown here is derived from an EMBL/GenBank/DDBJ whole genome shotgun (WGS) entry which is preliminary data.</text>
</comment>
<gene>
    <name evidence="1" type="ORF">LIER_07139</name>
</gene>
<dbReference type="Proteomes" id="UP001454036">
    <property type="component" value="Unassembled WGS sequence"/>
</dbReference>
<dbReference type="EMBL" id="BAABME010001080">
    <property type="protein sequence ID" value="GAA0147440.1"/>
    <property type="molecule type" value="Genomic_DNA"/>
</dbReference>
<protein>
    <submittedName>
        <fullName evidence="1">Uncharacterized protein</fullName>
    </submittedName>
</protein>
<dbReference type="AlphaFoldDB" id="A0AAV3PAW2"/>
<evidence type="ECO:0000313" key="2">
    <source>
        <dbReference type="Proteomes" id="UP001454036"/>
    </source>
</evidence>
<evidence type="ECO:0000313" key="1">
    <source>
        <dbReference type="EMBL" id="GAA0147440.1"/>
    </source>
</evidence>
<sequence>MDSDWLPHSTASCRRIELRQATLPNPVASSAVQSLGAGISVPYLDNRYTTTKIEPHPLDIRKAEMKSIDMLSYEHSRTGKGSNNPAGLDCSTLSCWHTRHVLT</sequence>
<organism evidence="1 2">
    <name type="scientific">Lithospermum erythrorhizon</name>
    <name type="common">Purple gromwell</name>
    <name type="synonym">Lithospermum officinale var. erythrorhizon</name>
    <dbReference type="NCBI Taxonomy" id="34254"/>
    <lineage>
        <taxon>Eukaryota</taxon>
        <taxon>Viridiplantae</taxon>
        <taxon>Streptophyta</taxon>
        <taxon>Embryophyta</taxon>
        <taxon>Tracheophyta</taxon>
        <taxon>Spermatophyta</taxon>
        <taxon>Magnoliopsida</taxon>
        <taxon>eudicotyledons</taxon>
        <taxon>Gunneridae</taxon>
        <taxon>Pentapetalae</taxon>
        <taxon>asterids</taxon>
        <taxon>lamiids</taxon>
        <taxon>Boraginales</taxon>
        <taxon>Boraginaceae</taxon>
        <taxon>Boraginoideae</taxon>
        <taxon>Lithospermeae</taxon>
        <taxon>Lithospermum</taxon>
    </lineage>
</organism>
<name>A0AAV3PAW2_LITER</name>
<keyword evidence="2" id="KW-1185">Reference proteome</keyword>
<accession>A0AAV3PAW2</accession>